<protein>
    <submittedName>
        <fullName evidence="1">Uncharacterized protein</fullName>
    </submittedName>
</protein>
<evidence type="ECO:0000313" key="2">
    <source>
        <dbReference type="Proteomes" id="UP000765509"/>
    </source>
</evidence>
<evidence type="ECO:0000313" key="1">
    <source>
        <dbReference type="EMBL" id="MBW0509972.1"/>
    </source>
</evidence>
<dbReference type="Proteomes" id="UP000765509">
    <property type="component" value="Unassembled WGS sequence"/>
</dbReference>
<comment type="caution">
    <text evidence="1">The sequence shown here is derived from an EMBL/GenBank/DDBJ whole genome shotgun (WGS) entry which is preliminary data.</text>
</comment>
<dbReference type="OrthoDB" id="2506837at2759"/>
<dbReference type="AlphaFoldDB" id="A0A9Q3E290"/>
<dbReference type="EMBL" id="AVOT02021259">
    <property type="protein sequence ID" value="MBW0509972.1"/>
    <property type="molecule type" value="Genomic_DNA"/>
</dbReference>
<accession>A0A9Q3E290</accession>
<organism evidence="1 2">
    <name type="scientific">Austropuccinia psidii MF-1</name>
    <dbReference type="NCBI Taxonomy" id="1389203"/>
    <lineage>
        <taxon>Eukaryota</taxon>
        <taxon>Fungi</taxon>
        <taxon>Dikarya</taxon>
        <taxon>Basidiomycota</taxon>
        <taxon>Pucciniomycotina</taxon>
        <taxon>Pucciniomycetes</taxon>
        <taxon>Pucciniales</taxon>
        <taxon>Sphaerophragmiaceae</taxon>
        <taxon>Austropuccinia</taxon>
    </lineage>
</organism>
<keyword evidence="2" id="KW-1185">Reference proteome</keyword>
<sequence>MMHTVKKNKIQQPISISSNQWNVDGCASISTSALEGLPIDFYNPNWFNYRTAGQKRIVADSNSIEFLPDATKSLLGKQHQVNDDELGDSLTEESDQLAYLEENVQKENPIDEAKEESGELEYLIDQDVGMEDAENNNIGQHQIEIFSTFPINGPHENI</sequence>
<name>A0A9Q3E290_9BASI</name>
<gene>
    <name evidence="1" type="ORF">O181_049687</name>
</gene>
<reference evidence="1" key="1">
    <citation type="submission" date="2021-03" db="EMBL/GenBank/DDBJ databases">
        <title>Draft genome sequence of rust myrtle Austropuccinia psidii MF-1, a brazilian biotype.</title>
        <authorList>
            <person name="Quecine M.C."/>
            <person name="Pachon D.M.R."/>
            <person name="Bonatelli M.L."/>
            <person name="Correr F.H."/>
            <person name="Franceschini L.M."/>
            <person name="Leite T.F."/>
            <person name="Margarido G.R.A."/>
            <person name="Almeida C.A."/>
            <person name="Ferrarezi J.A."/>
            <person name="Labate C.A."/>
        </authorList>
    </citation>
    <scope>NUCLEOTIDE SEQUENCE</scope>
    <source>
        <strain evidence="1">MF-1</strain>
    </source>
</reference>
<proteinExistence type="predicted"/>